<dbReference type="InterPro" id="IPR013766">
    <property type="entry name" value="Thioredoxin_domain"/>
</dbReference>
<evidence type="ECO:0000256" key="1">
    <source>
        <dbReference type="ARBA" id="ARBA00004651"/>
    </source>
</evidence>
<dbReference type="Gene3D" id="3.40.30.10">
    <property type="entry name" value="Glutaredoxin"/>
    <property type="match status" value="1"/>
</dbReference>
<dbReference type="InterPro" id="IPR035671">
    <property type="entry name" value="DsbD_gamma"/>
</dbReference>
<keyword evidence="5 9" id="KW-1133">Transmembrane helix</keyword>
<sequence>MLRRIDFIFVILLGTLSALAALGTLRTTPAIAAPPWQSNVQALEASQVLRMDAPLHDNGSIVVGSKIAKDHYVYRHSLRIEDASGHPVSFTLSDGTHHVDEFFGKSEIYRDDELRLNLPALRTDHVVLHWQGCAQAGICYPPQTVRIALSNAFPPAEYGDASSALATIASSGEATEPTASTESAESAHASGATAIPTAPAANATDALAADQEAANQLATLDPVAAKLLFFGLGLMLAFTPCALPMVPIVSTMIVGNRPTPMRALGLSCAYVLAMALTYASIGVAAALAGANLQATLQSPWLLSTFAALFLVLAASLFGMFEIRLPSFIANRLDAAGRHRTGGSLAGAAVLGLLSALLVGPCMTAPLAGALLYIGQTGNAWMGGGALFAMGLGMGTPLLAIALFGARILPRPGAWMVRVRLAFAYVMVGMANMMLGRFLPGYIGLALWGALGLGLSVGLASWAWAMRARTACWPLAFASALAALWSVLLLVGAASGGASVVQPLAHARAGVVASLGETGTGGGKPVDFVGVKSADDVDTRIAQAADRGQWTLIDFYADWCTSCHVIERNVFGDPAVAARLAQMQVLRPDVTKHDAVDQTLMKRWGVLGPPTLILVDATGKEAREHRMVGEINATTFLARLDAARSAQVAKLARAASSGNPVPATGAK</sequence>
<keyword evidence="4" id="KW-0201">Cytochrome c-type biogenesis</keyword>
<dbReference type="CDD" id="cd02953">
    <property type="entry name" value="DsbDgamma"/>
    <property type="match status" value="1"/>
</dbReference>
<feature type="region of interest" description="Disordered" evidence="8">
    <location>
        <begin position="169"/>
        <end position="191"/>
    </location>
</feature>
<dbReference type="InterPro" id="IPR036249">
    <property type="entry name" value="Thioredoxin-like_sf"/>
</dbReference>
<name>A0ABM6FRF2_9BURK</name>
<dbReference type="InterPro" id="IPR003834">
    <property type="entry name" value="Cyt_c_assmbl_TM_dom"/>
</dbReference>
<dbReference type="InterPro" id="IPR036929">
    <property type="entry name" value="DsbDN_sf"/>
</dbReference>
<reference evidence="12" key="1">
    <citation type="submission" date="2015-02" db="EMBL/GenBank/DDBJ databases">
        <title>Complete Genome Sequencing of Pandoraea vervacti NS15 sp. nov.</title>
        <authorList>
            <person name="Chan K.-G."/>
        </authorList>
    </citation>
    <scope>NUCLEOTIDE SEQUENCE [LARGE SCALE GENOMIC DNA]</scope>
    <source>
        <strain evidence="12">NS15</strain>
    </source>
</reference>
<dbReference type="Pfam" id="PF13899">
    <property type="entry name" value="Thioredoxin_7"/>
    <property type="match status" value="1"/>
</dbReference>
<evidence type="ECO:0000256" key="3">
    <source>
        <dbReference type="ARBA" id="ARBA00022692"/>
    </source>
</evidence>
<evidence type="ECO:0000256" key="5">
    <source>
        <dbReference type="ARBA" id="ARBA00022989"/>
    </source>
</evidence>
<dbReference type="PROSITE" id="PS51352">
    <property type="entry name" value="THIOREDOXIN_2"/>
    <property type="match status" value="1"/>
</dbReference>
<dbReference type="NCBIfam" id="NF001419">
    <property type="entry name" value="PRK00293.1"/>
    <property type="match status" value="1"/>
</dbReference>
<accession>A0ABM6FRF2</accession>
<dbReference type="SUPFAM" id="SSF52833">
    <property type="entry name" value="Thioredoxin-like"/>
    <property type="match status" value="1"/>
</dbReference>
<feature type="transmembrane region" description="Helical" evidence="9">
    <location>
        <begin position="471"/>
        <end position="493"/>
    </location>
</feature>
<evidence type="ECO:0000256" key="9">
    <source>
        <dbReference type="SAM" id="Phobius"/>
    </source>
</evidence>
<dbReference type="Gene3D" id="2.60.40.1250">
    <property type="entry name" value="Thiol:disulfide interchange protein DsbD, N-terminal domain"/>
    <property type="match status" value="1"/>
</dbReference>
<feature type="transmembrane region" description="Helical" evidence="9">
    <location>
        <begin position="444"/>
        <end position="464"/>
    </location>
</feature>
<evidence type="ECO:0000256" key="6">
    <source>
        <dbReference type="ARBA" id="ARBA00023136"/>
    </source>
</evidence>
<protein>
    <submittedName>
        <fullName evidence="11">Thiol:disulfide interchange protein</fullName>
    </submittedName>
</protein>
<evidence type="ECO:0000256" key="4">
    <source>
        <dbReference type="ARBA" id="ARBA00022748"/>
    </source>
</evidence>
<dbReference type="EMBL" id="CP010897">
    <property type="protein sequence ID" value="APD11417.1"/>
    <property type="molecule type" value="Genomic_DNA"/>
</dbReference>
<feature type="transmembrane region" description="Helical" evidence="9">
    <location>
        <begin position="300"/>
        <end position="322"/>
    </location>
</feature>
<dbReference type="InterPro" id="IPR028250">
    <property type="entry name" value="DsbDN"/>
</dbReference>
<dbReference type="Proteomes" id="UP000035085">
    <property type="component" value="Chromosome"/>
</dbReference>
<dbReference type="SUPFAM" id="SSF74863">
    <property type="entry name" value="Thiol:disulfide interchange protein DsbD, N-terminal domain (DsbD-alpha)"/>
    <property type="match status" value="1"/>
</dbReference>
<dbReference type="PANTHER" id="PTHR32234">
    <property type="entry name" value="THIOL:DISULFIDE INTERCHANGE PROTEIN DSBD"/>
    <property type="match status" value="1"/>
</dbReference>
<proteinExistence type="predicted"/>
<keyword evidence="3 9" id="KW-0812">Transmembrane</keyword>
<feature type="transmembrane region" description="Helical" evidence="9">
    <location>
        <begin position="266"/>
        <end position="288"/>
    </location>
</feature>
<gene>
    <name evidence="11" type="ORF">UC34_21940</name>
</gene>
<keyword evidence="2" id="KW-1003">Cell membrane</keyword>
<dbReference type="Pfam" id="PF02683">
    <property type="entry name" value="DsbD_TM"/>
    <property type="match status" value="1"/>
</dbReference>
<feature type="transmembrane region" description="Helical" evidence="9">
    <location>
        <begin position="385"/>
        <end position="408"/>
    </location>
</feature>
<dbReference type="Pfam" id="PF11412">
    <property type="entry name" value="DsbD_N"/>
    <property type="match status" value="1"/>
</dbReference>
<comment type="subcellular location">
    <subcellularLocation>
        <location evidence="1">Cell membrane</location>
        <topology evidence="1">Multi-pass membrane protein</topology>
    </subcellularLocation>
</comment>
<evidence type="ECO:0000256" key="2">
    <source>
        <dbReference type="ARBA" id="ARBA00022475"/>
    </source>
</evidence>
<dbReference type="PROSITE" id="PS00194">
    <property type="entry name" value="THIOREDOXIN_1"/>
    <property type="match status" value="1"/>
</dbReference>
<organism evidence="11 12">
    <name type="scientific">Pandoraea vervacti</name>
    <dbReference type="NCBI Taxonomy" id="656178"/>
    <lineage>
        <taxon>Bacteria</taxon>
        <taxon>Pseudomonadati</taxon>
        <taxon>Pseudomonadota</taxon>
        <taxon>Betaproteobacteria</taxon>
        <taxon>Burkholderiales</taxon>
        <taxon>Burkholderiaceae</taxon>
        <taxon>Pandoraea</taxon>
    </lineage>
</organism>
<evidence type="ECO:0000259" key="10">
    <source>
        <dbReference type="PROSITE" id="PS51352"/>
    </source>
</evidence>
<evidence type="ECO:0000313" key="11">
    <source>
        <dbReference type="EMBL" id="APD11417.1"/>
    </source>
</evidence>
<feature type="domain" description="Thioredoxin" evidence="10">
    <location>
        <begin position="497"/>
        <end position="644"/>
    </location>
</feature>
<evidence type="ECO:0000313" key="12">
    <source>
        <dbReference type="Proteomes" id="UP000035085"/>
    </source>
</evidence>
<feature type="transmembrane region" description="Helical" evidence="9">
    <location>
        <begin position="227"/>
        <end position="254"/>
    </location>
</feature>
<keyword evidence="6 9" id="KW-0472">Membrane</keyword>
<dbReference type="InterPro" id="IPR017937">
    <property type="entry name" value="Thioredoxin_CS"/>
</dbReference>
<keyword evidence="7" id="KW-0676">Redox-active center</keyword>
<feature type="transmembrane region" description="Helical" evidence="9">
    <location>
        <begin position="420"/>
        <end position="438"/>
    </location>
</feature>
<feature type="transmembrane region" description="Helical" evidence="9">
    <location>
        <begin position="343"/>
        <end position="373"/>
    </location>
</feature>
<evidence type="ECO:0000256" key="7">
    <source>
        <dbReference type="ARBA" id="ARBA00023284"/>
    </source>
</evidence>
<evidence type="ECO:0000256" key="8">
    <source>
        <dbReference type="SAM" id="MobiDB-lite"/>
    </source>
</evidence>
<dbReference type="RefSeq" id="WP_063389861.1">
    <property type="nucleotide sequence ID" value="NZ_CP010897.2"/>
</dbReference>
<keyword evidence="12" id="KW-1185">Reference proteome</keyword>
<dbReference type="PANTHER" id="PTHR32234:SF0">
    <property type="entry name" value="THIOL:DISULFIDE INTERCHANGE PROTEIN DSBD"/>
    <property type="match status" value="1"/>
</dbReference>